<feature type="binding site" description="in other chain" evidence="6">
    <location>
        <position position="89"/>
    </location>
    <ligand>
        <name>5-phospho-alpha-D-ribose 1-diphosphate</name>
        <dbReference type="ChEBI" id="CHEBI:58017"/>
        <note>ligand shared between dimeric partners</note>
    </ligand>
</feature>
<keyword evidence="5 6" id="KW-0665">Pyrimidine biosynthesis</keyword>
<evidence type="ECO:0000256" key="5">
    <source>
        <dbReference type="ARBA" id="ARBA00022975"/>
    </source>
</evidence>
<feature type="domain" description="Phosphoribosyltransferase" evidence="7">
    <location>
        <begin position="44"/>
        <end position="145"/>
    </location>
</feature>
<dbReference type="InterPro" id="IPR029057">
    <property type="entry name" value="PRTase-like"/>
</dbReference>
<evidence type="ECO:0000256" key="1">
    <source>
        <dbReference type="ARBA" id="ARBA00004889"/>
    </source>
</evidence>
<sequence>MNRQELAKKIYDIAHLTGEFKLRSGQISDEYFDKYRFEAQPTLLREIAKQMAPLIPAGTEVLAGLEMGGIPIATALSLETGLPCVFVRKEAKEYGTCKFAEGLEIAGKKVCIIEDVVTTGGQVVLSTADLRSIGAKVDHVLCVIHRGPAFPEPKLTEVGLTLSPLFKKSDF</sequence>
<dbReference type="Gene3D" id="3.40.50.2020">
    <property type="match status" value="1"/>
</dbReference>
<dbReference type="CDD" id="cd06223">
    <property type="entry name" value="PRTases_typeI"/>
    <property type="match status" value="1"/>
</dbReference>
<evidence type="ECO:0000256" key="6">
    <source>
        <dbReference type="HAMAP-Rule" id="MF_01208"/>
    </source>
</evidence>
<evidence type="ECO:0000256" key="2">
    <source>
        <dbReference type="ARBA" id="ARBA00011971"/>
    </source>
</evidence>
<comment type="pathway">
    <text evidence="1 6">Pyrimidine metabolism; UMP biosynthesis via de novo pathway; UMP from orotate: step 1/2.</text>
</comment>
<dbReference type="InterPro" id="IPR000836">
    <property type="entry name" value="PRTase_dom"/>
</dbReference>
<comment type="subunit">
    <text evidence="6">Homodimer.</text>
</comment>
<comment type="function">
    <text evidence="6">Catalyzes the transfer of a ribosyl phosphate group from 5-phosphoribose 1-diphosphate to orotate, leading to the formation of orotidine monophosphate (OMP).</text>
</comment>
<dbReference type="SUPFAM" id="SSF53271">
    <property type="entry name" value="PRTase-like"/>
    <property type="match status" value="1"/>
</dbReference>
<dbReference type="RefSeq" id="WP_277579487.1">
    <property type="nucleotide sequence ID" value="NZ_JANRMI010000005.1"/>
</dbReference>
<dbReference type="Proteomes" id="UP001152321">
    <property type="component" value="Unassembled WGS sequence"/>
</dbReference>
<keyword evidence="4 6" id="KW-0808">Transferase</keyword>
<comment type="caution">
    <text evidence="8">The sequence shown here is derived from an EMBL/GenBank/DDBJ whole genome shotgun (WGS) entry which is preliminary data.</text>
</comment>
<feature type="binding site" evidence="6">
    <location>
        <position position="118"/>
    </location>
    <ligand>
        <name>orotate</name>
        <dbReference type="ChEBI" id="CHEBI:30839"/>
    </ligand>
</feature>
<comment type="caution">
    <text evidence="6">Lacks conserved residue(s) required for the propagation of feature annotation.</text>
</comment>
<keyword evidence="3 6" id="KW-0328">Glycosyltransferase</keyword>
<evidence type="ECO:0000256" key="3">
    <source>
        <dbReference type="ARBA" id="ARBA00022676"/>
    </source>
</evidence>
<accession>A0ABT6DQ99</accession>
<dbReference type="HAMAP" id="MF_01208">
    <property type="entry name" value="PyrE"/>
    <property type="match status" value="1"/>
</dbReference>
<proteinExistence type="inferred from homology"/>
<dbReference type="InterPro" id="IPR004467">
    <property type="entry name" value="Or_phspho_trans_dom"/>
</dbReference>
<dbReference type="PANTHER" id="PTHR19278:SF9">
    <property type="entry name" value="URIDINE 5'-MONOPHOSPHATE SYNTHASE"/>
    <property type="match status" value="1"/>
</dbReference>
<evidence type="ECO:0000313" key="8">
    <source>
        <dbReference type="EMBL" id="MDG0818011.1"/>
    </source>
</evidence>
<name>A0ABT6DQ99_9BACT</name>
<feature type="binding site" evidence="6">
    <location>
        <position position="146"/>
    </location>
    <ligand>
        <name>orotate</name>
        <dbReference type="ChEBI" id="CHEBI:30839"/>
    </ligand>
</feature>
<gene>
    <name evidence="6 8" type="primary">pyrE</name>
    <name evidence="8" type="ORF">NWE73_16630</name>
</gene>
<comment type="cofactor">
    <cofactor evidence="6">
        <name>Mg(2+)</name>
        <dbReference type="ChEBI" id="CHEBI:18420"/>
    </cofactor>
</comment>
<evidence type="ECO:0000313" key="9">
    <source>
        <dbReference type="Proteomes" id="UP001152321"/>
    </source>
</evidence>
<dbReference type="Pfam" id="PF00156">
    <property type="entry name" value="Pribosyltran"/>
    <property type="match status" value="1"/>
</dbReference>
<reference evidence="8" key="1">
    <citation type="submission" date="2022-08" db="EMBL/GenBank/DDBJ databases">
        <title>Novel Bdellovibrio Species Isolated from Svalbard: Designation Bdellovibrio svalbardensis.</title>
        <authorList>
            <person name="Mitchell R.J."/>
            <person name="Choi S.Y."/>
        </authorList>
    </citation>
    <scope>NUCLEOTIDE SEQUENCE</scope>
    <source>
        <strain evidence="8">PAP01</strain>
    </source>
</reference>
<dbReference type="NCBIfam" id="TIGR00336">
    <property type="entry name" value="pyrE"/>
    <property type="match status" value="1"/>
</dbReference>
<protein>
    <recommendedName>
        <fullName evidence="2 6">Orotate phosphoribosyltransferase</fullName>
        <shortName evidence="6">OPRT</shortName>
        <shortName evidence="6">OPRTase</shortName>
        <ecNumber evidence="2 6">2.4.2.10</ecNumber>
    </recommendedName>
</protein>
<feature type="binding site" evidence="6">
    <location>
        <position position="88"/>
    </location>
    <ligand>
        <name>5-phospho-alpha-D-ribose 1-diphosphate</name>
        <dbReference type="ChEBI" id="CHEBI:58017"/>
        <note>ligand shared between dimeric partners</note>
    </ligand>
</feature>
<comment type="similarity">
    <text evidence="6">Belongs to the purine/pyrimidine phosphoribosyltransferase family. PyrE subfamily.</text>
</comment>
<feature type="binding site" description="in other chain" evidence="6">
    <location>
        <begin position="114"/>
        <end position="122"/>
    </location>
    <ligand>
        <name>5-phospho-alpha-D-ribose 1-diphosphate</name>
        <dbReference type="ChEBI" id="CHEBI:58017"/>
        <note>ligand shared between dimeric partners</note>
    </ligand>
</feature>
<dbReference type="EC" id="2.4.2.10" evidence="2 6"/>
<dbReference type="PANTHER" id="PTHR19278">
    <property type="entry name" value="OROTATE PHOSPHORIBOSYLTRANSFERASE"/>
    <property type="match status" value="1"/>
</dbReference>
<dbReference type="GO" id="GO:0004588">
    <property type="term" value="F:orotate phosphoribosyltransferase activity"/>
    <property type="evidence" value="ECO:0007669"/>
    <property type="project" value="UniProtKB-EC"/>
</dbReference>
<feature type="binding site" evidence="6">
    <location>
        <position position="92"/>
    </location>
    <ligand>
        <name>5-phospho-alpha-D-ribose 1-diphosphate</name>
        <dbReference type="ChEBI" id="CHEBI:58017"/>
        <note>ligand shared between dimeric partners</note>
    </ligand>
</feature>
<keyword evidence="9" id="KW-1185">Reference proteome</keyword>
<dbReference type="EMBL" id="JANRMI010000005">
    <property type="protein sequence ID" value="MDG0818011.1"/>
    <property type="molecule type" value="Genomic_DNA"/>
</dbReference>
<feature type="binding site" description="in other chain" evidence="6">
    <location>
        <position position="23"/>
    </location>
    <ligand>
        <name>5-phospho-alpha-D-ribose 1-diphosphate</name>
        <dbReference type="ChEBI" id="CHEBI:58017"/>
        <note>ligand shared between dimeric partners</note>
    </ligand>
</feature>
<evidence type="ECO:0000256" key="4">
    <source>
        <dbReference type="ARBA" id="ARBA00022679"/>
    </source>
</evidence>
<comment type="catalytic activity">
    <reaction evidence="6">
        <text>orotidine 5'-phosphate + diphosphate = orotate + 5-phospho-alpha-D-ribose 1-diphosphate</text>
        <dbReference type="Rhea" id="RHEA:10380"/>
        <dbReference type="ChEBI" id="CHEBI:30839"/>
        <dbReference type="ChEBI" id="CHEBI:33019"/>
        <dbReference type="ChEBI" id="CHEBI:57538"/>
        <dbReference type="ChEBI" id="CHEBI:58017"/>
        <dbReference type="EC" id="2.4.2.10"/>
    </reaction>
</comment>
<dbReference type="InterPro" id="IPR023031">
    <property type="entry name" value="OPRT"/>
</dbReference>
<keyword evidence="6" id="KW-0460">Magnesium</keyword>
<evidence type="ECO:0000259" key="7">
    <source>
        <dbReference type="Pfam" id="PF00156"/>
    </source>
</evidence>
<organism evidence="8 9">
    <name type="scientific">Bdellovibrio svalbardensis</name>
    <dbReference type="NCBI Taxonomy" id="2972972"/>
    <lineage>
        <taxon>Bacteria</taxon>
        <taxon>Pseudomonadati</taxon>
        <taxon>Bdellovibrionota</taxon>
        <taxon>Bdellovibrionia</taxon>
        <taxon>Bdellovibrionales</taxon>
        <taxon>Pseudobdellovibrionaceae</taxon>
        <taxon>Bdellovibrio</taxon>
    </lineage>
</organism>